<protein>
    <submittedName>
        <fullName evidence="2">Uncharacterized protein</fullName>
    </submittedName>
</protein>
<reference evidence="2 3" key="1">
    <citation type="journal article" date="2019" name="Nat. Plants">
        <title>Genome sequencing of Musa balbisiana reveals subgenome evolution and function divergence in polyploid bananas.</title>
        <authorList>
            <person name="Yao X."/>
        </authorList>
    </citation>
    <scope>NUCLEOTIDE SEQUENCE [LARGE SCALE GENOMIC DNA]</scope>
    <source>
        <strain evidence="3">cv. DH-PKW</strain>
        <tissue evidence="2">Leaves</tissue>
    </source>
</reference>
<comment type="caution">
    <text evidence="2">The sequence shown here is derived from an EMBL/GenBank/DDBJ whole genome shotgun (WGS) entry which is preliminary data.</text>
</comment>
<name>A0A4S8IN27_MUSBA</name>
<proteinExistence type="predicted"/>
<evidence type="ECO:0000313" key="2">
    <source>
        <dbReference type="EMBL" id="THU48972.1"/>
    </source>
</evidence>
<feature type="compositionally biased region" description="Basic and acidic residues" evidence="1">
    <location>
        <begin position="55"/>
        <end position="87"/>
    </location>
</feature>
<keyword evidence="3" id="KW-1185">Reference proteome</keyword>
<accession>A0A4S8IN27</accession>
<organism evidence="2 3">
    <name type="scientific">Musa balbisiana</name>
    <name type="common">Banana</name>
    <dbReference type="NCBI Taxonomy" id="52838"/>
    <lineage>
        <taxon>Eukaryota</taxon>
        <taxon>Viridiplantae</taxon>
        <taxon>Streptophyta</taxon>
        <taxon>Embryophyta</taxon>
        <taxon>Tracheophyta</taxon>
        <taxon>Spermatophyta</taxon>
        <taxon>Magnoliopsida</taxon>
        <taxon>Liliopsida</taxon>
        <taxon>Zingiberales</taxon>
        <taxon>Musaceae</taxon>
        <taxon>Musa</taxon>
    </lineage>
</organism>
<sequence length="93" mass="10645">MVNHVLDEEIVEVVDEIQTVVVVACLPAAVVAEQRPWLLSTPELADPSLPLKQGYKNDEKGEKDRANKKERREGEMGRDYHPTKREEDEAELY</sequence>
<gene>
    <name evidence="2" type="ORF">C4D60_Mb06t04650</name>
</gene>
<dbReference type="EMBL" id="PYDT01000009">
    <property type="protein sequence ID" value="THU48972.1"/>
    <property type="molecule type" value="Genomic_DNA"/>
</dbReference>
<evidence type="ECO:0000313" key="3">
    <source>
        <dbReference type="Proteomes" id="UP000317650"/>
    </source>
</evidence>
<dbReference type="AlphaFoldDB" id="A0A4S8IN27"/>
<feature type="region of interest" description="Disordered" evidence="1">
    <location>
        <begin position="37"/>
        <end position="93"/>
    </location>
</feature>
<dbReference type="Proteomes" id="UP000317650">
    <property type="component" value="Chromosome 6"/>
</dbReference>
<evidence type="ECO:0000256" key="1">
    <source>
        <dbReference type="SAM" id="MobiDB-lite"/>
    </source>
</evidence>